<proteinExistence type="predicted"/>
<gene>
    <name evidence="1" type="ORF">Q664_12480</name>
</gene>
<evidence type="ECO:0000313" key="2">
    <source>
        <dbReference type="Proteomes" id="UP000028547"/>
    </source>
</evidence>
<sequence length="286" mass="31473">MTVRVQLIVTGELERLGLHLSLRKLFASTGADVEFLVPQRTQDFTSNRVGPLLPPELAAKSLAAKLAGALVLAVYPGRGGTLQADHVIAVDDLELVNADQPGHVLGYFRHAVRAHVDSTFPTATTRDRVYQALAERGSFHLLAPMVESYFFGEADALQRAKAHRAPNRFDTARDLEDFEVDDTAYLAPAPSTAPWKAEPRHRHPKNYVRYLCDPTGTQLRAYRETHEGLDALQVLDWTAVLRREAHAAFARALIDDVADALNVPSPCPGVCSPLTERKGDGLLRNI</sequence>
<dbReference type="EMBL" id="JPMI01000076">
    <property type="protein sequence ID" value="KFA92927.1"/>
    <property type="molecule type" value="Genomic_DNA"/>
</dbReference>
<dbReference type="Proteomes" id="UP000028547">
    <property type="component" value="Unassembled WGS sequence"/>
</dbReference>
<name>A0A084SWU2_9BACT</name>
<accession>A0A084SWU2</accession>
<dbReference type="RefSeq" id="WP_043393888.1">
    <property type="nucleotide sequence ID" value="NZ_JPMI01000076.1"/>
</dbReference>
<evidence type="ECO:0000313" key="1">
    <source>
        <dbReference type="EMBL" id="KFA92927.1"/>
    </source>
</evidence>
<organism evidence="1 2">
    <name type="scientific">Archangium violaceum Cb vi76</name>
    <dbReference type="NCBI Taxonomy" id="1406225"/>
    <lineage>
        <taxon>Bacteria</taxon>
        <taxon>Pseudomonadati</taxon>
        <taxon>Myxococcota</taxon>
        <taxon>Myxococcia</taxon>
        <taxon>Myxococcales</taxon>
        <taxon>Cystobacterineae</taxon>
        <taxon>Archangiaceae</taxon>
        <taxon>Archangium</taxon>
    </lineage>
</organism>
<comment type="caution">
    <text evidence="1">The sequence shown here is derived from an EMBL/GenBank/DDBJ whole genome shotgun (WGS) entry which is preliminary data.</text>
</comment>
<reference evidence="1 2" key="1">
    <citation type="submission" date="2014-07" db="EMBL/GenBank/DDBJ databases">
        <title>Draft Genome Sequence of Gephyronic Acid Producer, Cystobacter violaceus Strain Cb vi76.</title>
        <authorList>
            <person name="Stevens D.C."/>
            <person name="Young J."/>
            <person name="Carmichael R."/>
            <person name="Tan J."/>
            <person name="Taylor R.E."/>
        </authorList>
    </citation>
    <scope>NUCLEOTIDE SEQUENCE [LARGE SCALE GENOMIC DNA]</scope>
    <source>
        <strain evidence="1 2">Cb vi76</strain>
    </source>
</reference>
<protein>
    <submittedName>
        <fullName evidence="1">Uncharacterized protein</fullName>
    </submittedName>
</protein>
<dbReference type="AlphaFoldDB" id="A0A084SWU2"/>